<keyword evidence="3" id="KW-1185">Reference proteome</keyword>
<evidence type="ECO:0000313" key="3">
    <source>
        <dbReference type="Proteomes" id="UP000676194"/>
    </source>
</evidence>
<dbReference type="GO" id="GO:0050043">
    <property type="term" value="F:lactate racemase activity"/>
    <property type="evidence" value="ECO:0007669"/>
    <property type="project" value="InterPro"/>
</dbReference>
<sequence length="432" mass="48066">MNLPIFHRVKQIANQPQVQDVFFEVQNQLQKSNLSKKIRPGDRIAVACGSRGIANYLQIVRATLLSLQQLGAKPFIVAAMGSHGGASSEGQRELLAAYGITEKNLNVEVRTEMTAKQIGINSFGDPVWWDDNALSADGVITISRIKPHTDYRGRYESGITKMTVIGLGKREGASQHHRWGVKGLREILPETAKVILQNTKFLGGLGILENSHDQTALLQWVDRDELLETEPKLLELARSWMGRIPFKQVDILVIGELGKNYSGSGIDPNVVGRFLVENSPDMEPAEPRITRIVCLDVSPESHGNATGIGIADLTTNRAIRAIDPTPFRMNNLTACMLWRSKIPLAFETDKECLAAAIDTCWQPNDSQRKIVFIPNSLEVSELWVSPSLLTEVKNHPNLELCQETIGLPFDEKGNLEQEKLFQNSIRAHRKIV</sequence>
<dbReference type="EMBL" id="CP074694">
    <property type="protein sequence ID" value="QVL32894.1"/>
    <property type="molecule type" value="Genomic_DNA"/>
</dbReference>
<feature type="domain" description="LarA-like N-terminal" evidence="1">
    <location>
        <begin position="17"/>
        <end position="179"/>
    </location>
</feature>
<dbReference type="InterPro" id="IPR018657">
    <property type="entry name" value="LarA-like_N"/>
</dbReference>
<gene>
    <name evidence="2" type="ORF">KIH39_02960</name>
</gene>
<dbReference type="Proteomes" id="UP000676194">
    <property type="component" value="Chromosome"/>
</dbReference>
<dbReference type="Gene3D" id="3.40.50.11440">
    <property type="match status" value="1"/>
</dbReference>
<dbReference type="KEGG" id="tsph:KIH39_02960"/>
<organism evidence="2 3">
    <name type="scientific">Telmatocola sphagniphila</name>
    <dbReference type="NCBI Taxonomy" id="1123043"/>
    <lineage>
        <taxon>Bacteria</taxon>
        <taxon>Pseudomonadati</taxon>
        <taxon>Planctomycetota</taxon>
        <taxon>Planctomycetia</taxon>
        <taxon>Gemmatales</taxon>
        <taxon>Gemmataceae</taxon>
    </lineage>
</organism>
<evidence type="ECO:0000313" key="2">
    <source>
        <dbReference type="EMBL" id="QVL32894.1"/>
    </source>
</evidence>
<name>A0A8E6B7H5_9BACT</name>
<dbReference type="Pfam" id="PF09861">
    <property type="entry name" value="Lar_N"/>
    <property type="match status" value="1"/>
</dbReference>
<evidence type="ECO:0000259" key="1">
    <source>
        <dbReference type="Pfam" id="PF09861"/>
    </source>
</evidence>
<dbReference type="AlphaFoldDB" id="A0A8E6B7H5"/>
<protein>
    <submittedName>
        <fullName evidence="2">DUF2088 domain-containing protein</fullName>
    </submittedName>
</protein>
<proteinExistence type="predicted"/>
<dbReference type="RefSeq" id="WP_213497784.1">
    <property type="nucleotide sequence ID" value="NZ_CP074694.1"/>
</dbReference>
<reference evidence="2" key="1">
    <citation type="submission" date="2021-05" db="EMBL/GenBank/DDBJ databases">
        <title>Complete genome sequence of the cellulolytic planctomycete Telmatocola sphagniphila SP2T and characterization of the first cellulase from planctomycetes.</title>
        <authorList>
            <person name="Rakitin A.L."/>
            <person name="Beletsky A.V."/>
            <person name="Naumoff D.G."/>
            <person name="Kulichevskaya I.S."/>
            <person name="Mardanov A.V."/>
            <person name="Ravin N.V."/>
            <person name="Dedysh S.N."/>
        </authorList>
    </citation>
    <scope>NUCLEOTIDE SEQUENCE</scope>
    <source>
        <strain evidence="2">SP2T</strain>
    </source>
</reference>
<accession>A0A8E6B7H5</accession>